<dbReference type="EMBL" id="JBEDUW010000097">
    <property type="protein sequence ID" value="KAK9906110.1"/>
    <property type="molecule type" value="Genomic_DNA"/>
</dbReference>
<evidence type="ECO:0000313" key="1">
    <source>
        <dbReference type="EMBL" id="KAK9906110.1"/>
    </source>
</evidence>
<dbReference type="Proteomes" id="UP001457282">
    <property type="component" value="Unassembled WGS sequence"/>
</dbReference>
<evidence type="ECO:0000313" key="2">
    <source>
        <dbReference type="Proteomes" id="UP001457282"/>
    </source>
</evidence>
<gene>
    <name evidence="1" type="ORF">M0R45_002865</name>
</gene>
<keyword evidence="2" id="KW-1185">Reference proteome</keyword>
<reference evidence="1 2" key="1">
    <citation type="journal article" date="2023" name="G3 (Bethesda)">
        <title>A chromosome-length genome assembly and annotation of blackberry (Rubus argutus, cv. 'Hillquist').</title>
        <authorList>
            <person name="Bruna T."/>
            <person name="Aryal R."/>
            <person name="Dudchenko O."/>
            <person name="Sargent D.J."/>
            <person name="Mead D."/>
            <person name="Buti M."/>
            <person name="Cavallini A."/>
            <person name="Hytonen T."/>
            <person name="Andres J."/>
            <person name="Pham M."/>
            <person name="Weisz D."/>
            <person name="Mascagni F."/>
            <person name="Usai G."/>
            <person name="Natali L."/>
            <person name="Bassil N."/>
            <person name="Fernandez G.E."/>
            <person name="Lomsadze A."/>
            <person name="Armour M."/>
            <person name="Olukolu B."/>
            <person name="Poorten T."/>
            <person name="Britton C."/>
            <person name="Davik J."/>
            <person name="Ashrafi H."/>
            <person name="Aiden E.L."/>
            <person name="Borodovsky M."/>
            <person name="Worthington M."/>
        </authorList>
    </citation>
    <scope>NUCLEOTIDE SEQUENCE [LARGE SCALE GENOMIC DNA]</scope>
    <source>
        <strain evidence="1">PI 553951</strain>
    </source>
</reference>
<accession>A0AAW1VRB7</accession>
<sequence length="145" mass="15754">MWSIISPSICERPQQNVPVDYHAIHTLAVANGDLCFAGSNSAESYDKQVGYRGSFGRESSAPYVNSIVNLAERVSRSLGSSSMNKMVASLRNLQLGKVSSLPTLIPGMFKSGCPVCNSLHVDPCSDPSSVAYFQLRPEFRLVLQL</sequence>
<comment type="caution">
    <text evidence="1">The sequence shown here is derived from an EMBL/GenBank/DDBJ whole genome shotgun (WGS) entry which is preliminary data.</text>
</comment>
<dbReference type="AlphaFoldDB" id="A0AAW1VRB7"/>
<protein>
    <submittedName>
        <fullName evidence="1">Uncharacterized protein</fullName>
    </submittedName>
</protein>
<name>A0AAW1VRB7_RUBAR</name>
<organism evidence="1 2">
    <name type="scientific">Rubus argutus</name>
    <name type="common">Southern blackberry</name>
    <dbReference type="NCBI Taxonomy" id="59490"/>
    <lineage>
        <taxon>Eukaryota</taxon>
        <taxon>Viridiplantae</taxon>
        <taxon>Streptophyta</taxon>
        <taxon>Embryophyta</taxon>
        <taxon>Tracheophyta</taxon>
        <taxon>Spermatophyta</taxon>
        <taxon>Magnoliopsida</taxon>
        <taxon>eudicotyledons</taxon>
        <taxon>Gunneridae</taxon>
        <taxon>Pentapetalae</taxon>
        <taxon>rosids</taxon>
        <taxon>fabids</taxon>
        <taxon>Rosales</taxon>
        <taxon>Rosaceae</taxon>
        <taxon>Rosoideae</taxon>
        <taxon>Rosoideae incertae sedis</taxon>
        <taxon>Rubus</taxon>
    </lineage>
</organism>
<proteinExistence type="predicted"/>